<keyword evidence="3" id="KW-0560">Oxidoreductase</keyword>
<dbReference type="InterPro" id="IPR049838">
    <property type="entry name" value="XacA-like"/>
</dbReference>
<feature type="domain" description="GFO/IDH/MocA-like oxidoreductase" evidence="2">
    <location>
        <begin position="157"/>
        <end position="280"/>
    </location>
</feature>
<dbReference type="PANTHER" id="PTHR43377">
    <property type="entry name" value="BILIVERDIN REDUCTASE A"/>
    <property type="match status" value="1"/>
</dbReference>
<name>A0ABD5QDY0_9EURY</name>
<dbReference type="AlphaFoldDB" id="A0ABD5QDY0"/>
<dbReference type="GO" id="GO:0016491">
    <property type="term" value="F:oxidoreductase activity"/>
    <property type="evidence" value="ECO:0007669"/>
    <property type="project" value="UniProtKB-KW"/>
</dbReference>
<proteinExistence type="predicted"/>
<keyword evidence="4" id="KW-1185">Reference proteome</keyword>
<dbReference type="Pfam" id="PF01408">
    <property type="entry name" value="GFO_IDH_MocA"/>
    <property type="match status" value="1"/>
</dbReference>
<dbReference type="Proteomes" id="UP001595925">
    <property type="component" value="Unassembled WGS sequence"/>
</dbReference>
<reference evidence="3 4" key="1">
    <citation type="journal article" date="2019" name="Int. J. Syst. Evol. Microbiol.">
        <title>The Global Catalogue of Microorganisms (GCM) 10K type strain sequencing project: providing services to taxonomists for standard genome sequencing and annotation.</title>
        <authorList>
            <consortium name="The Broad Institute Genomics Platform"/>
            <consortium name="The Broad Institute Genome Sequencing Center for Infectious Disease"/>
            <person name="Wu L."/>
            <person name="Ma J."/>
        </authorList>
    </citation>
    <scope>NUCLEOTIDE SEQUENCE [LARGE SCALE GENOMIC DNA]</scope>
    <source>
        <strain evidence="3 4">CGMCC 1.15824</strain>
    </source>
</reference>
<dbReference type="SUPFAM" id="SSF51735">
    <property type="entry name" value="NAD(P)-binding Rossmann-fold domains"/>
    <property type="match status" value="1"/>
</dbReference>
<evidence type="ECO:0000259" key="1">
    <source>
        <dbReference type="Pfam" id="PF01408"/>
    </source>
</evidence>
<evidence type="ECO:0000259" key="2">
    <source>
        <dbReference type="Pfam" id="PF22725"/>
    </source>
</evidence>
<dbReference type="InterPro" id="IPR055170">
    <property type="entry name" value="GFO_IDH_MocA-like_dom"/>
</dbReference>
<dbReference type="InterPro" id="IPR000683">
    <property type="entry name" value="Gfo/Idh/MocA-like_OxRdtase_N"/>
</dbReference>
<organism evidence="3 4">
    <name type="scientific">Saliphagus infecundisoli</name>
    <dbReference type="NCBI Taxonomy" id="1849069"/>
    <lineage>
        <taxon>Archaea</taxon>
        <taxon>Methanobacteriati</taxon>
        <taxon>Methanobacteriota</taxon>
        <taxon>Stenosarchaea group</taxon>
        <taxon>Halobacteria</taxon>
        <taxon>Halobacteriales</taxon>
        <taxon>Natrialbaceae</taxon>
        <taxon>Saliphagus</taxon>
    </lineage>
</organism>
<feature type="domain" description="Gfo/Idh/MocA-like oxidoreductase N-terminal" evidence="1">
    <location>
        <begin position="28"/>
        <end position="144"/>
    </location>
</feature>
<evidence type="ECO:0000313" key="3">
    <source>
        <dbReference type="EMBL" id="MFC4987795.1"/>
    </source>
</evidence>
<dbReference type="Pfam" id="PF22725">
    <property type="entry name" value="GFO_IDH_MocA_C3"/>
    <property type="match status" value="1"/>
</dbReference>
<dbReference type="SUPFAM" id="SSF55347">
    <property type="entry name" value="Glyceraldehyde-3-phosphate dehydrogenase-like, C-terminal domain"/>
    <property type="match status" value="1"/>
</dbReference>
<dbReference type="EMBL" id="JBHSJG010000032">
    <property type="protein sequence ID" value="MFC4987795.1"/>
    <property type="molecule type" value="Genomic_DNA"/>
</dbReference>
<protein>
    <submittedName>
        <fullName evidence="3">D-xylose 1-dehydrogenase Gfo6</fullName>
        <ecNumber evidence="3">1.1.1.424</ecNumber>
    </submittedName>
</protein>
<dbReference type="PANTHER" id="PTHR43377:SF1">
    <property type="entry name" value="BILIVERDIN REDUCTASE A"/>
    <property type="match status" value="1"/>
</dbReference>
<dbReference type="RefSeq" id="WP_224828339.1">
    <property type="nucleotide sequence ID" value="NZ_JAIVEF010000005.1"/>
</dbReference>
<dbReference type="InterPro" id="IPR051450">
    <property type="entry name" value="Gfo/Idh/MocA_Oxidoreductases"/>
</dbReference>
<evidence type="ECO:0000313" key="4">
    <source>
        <dbReference type="Proteomes" id="UP001595925"/>
    </source>
</evidence>
<gene>
    <name evidence="3" type="primary">gfo6</name>
    <name evidence="3" type="ORF">ACFPFO_08460</name>
</gene>
<dbReference type="NCBIfam" id="NF041392">
    <property type="entry name" value="XylDh_Gfo6_Halo"/>
    <property type="match status" value="1"/>
</dbReference>
<accession>A0ABD5QDY0</accession>
<dbReference type="Gene3D" id="3.40.50.720">
    <property type="entry name" value="NAD(P)-binding Rossmann-like Domain"/>
    <property type="match status" value="1"/>
</dbReference>
<sequence length="357" mass="38948">MVSDGIREVLDSFPHRDWAESEEDAGPIRFAMVGLGWWTRDQAMPAVADSGRCETTVVVSGSAEKAEEVADDEETVEAGLTYEAFQDGEARDAYDAVYVCTPNARHLEHVEAAAEFGKAVLCEKPMEATVERSEDLVDACEDVPAMIAYRMHTEPVVRRARELVRAGAIGEPVHVHGDMSQSIVGWGADQWRLDPDLAGYGTSVMDLGIYSVNTARFVLDRDPVSATATMRSSHDYFAEVPDEVAAFTVAYEDAILASFTASQNADLGSFLRIVGSEGTLLIEPAFHGECTLELSVGETTVEIDSPEVDQMEEEFEYFADCLLADREPEATPAHGLVDMRALAAIYESAETGERVEC</sequence>
<comment type="caution">
    <text evidence="3">The sequence shown here is derived from an EMBL/GenBank/DDBJ whole genome shotgun (WGS) entry which is preliminary data.</text>
</comment>
<dbReference type="EC" id="1.1.1.424" evidence="3"/>
<dbReference type="Gene3D" id="3.30.360.10">
    <property type="entry name" value="Dihydrodipicolinate Reductase, domain 2"/>
    <property type="match status" value="1"/>
</dbReference>
<dbReference type="InterPro" id="IPR036291">
    <property type="entry name" value="NAD(P)-bd_dom_sf"/>
</dbReference>